<organism evidence="2 3">
    <name type="scientific">Eumeta variegata</name>
    <name type="common">Bagworm moth</name>
    <name type="synonym">Eumeta japonica</name>
    <dbReference type="NCBI Taxonomy" id="151549"/>
    <lineage>
        <taxon>Eukaryota</taxon>
        <taxon>Metazoa</taxon>
        <taxon>Ecdysozoa</taxon>
        <taxon>Arthropoda</taxon>
        <taxon>Hexapoda</taxon>
        <taxon>Insecta</taxon>
        <taxon>Pterygota</taxon>
        <taxon>Neoptera</taxon>
        <taxon>Endopterygota</taxon>
        <taxon>Lepidoptera</taxon>
        <taxon>Glossata</taxon>
        <taxon>Ditrysia</taxon>
        <taxon>Tineoidea</taxon>
        <taxon>Psychidae</taxon>
        <taxon>Oiketicinae</taxon>
        <taxon>Eumeta</taxon>
    </lineage>
</organism>
<accession>A0A4C1VJM1</accession>
<dbReference type="AlphaFoldDB" id="A0A4C1VJM1"/>
<comment type="caution">
    <text evidence="2">The sequence shown here is derived from an EMBL/GenBank/DDBJ whole genome shotgun (WGS) entry which is preliminary data.</text>
</comment>
<protein>
    <submittedName>
        <fullName evidence="2">Uncharacterized protein</fullName>
    </submittedName>
</protein>
<keyword evidence="3" id="KW-1185">Reference proteome</keyword>
<dbReference type="Proteomes" id="UP000299102">
    <property type="component" value="Unassembled WGS sequence"/>
</dbReference>
<feature type="region of interest" description="Disordered" evidence="1">
    <location>
        <begin position="1"/>
        <end position="26"/>
    </location>
</feature>
<evidence type="ECO:0000256" key="1">
    <source>
        <dbReference type="SAM" id="MobiDB-lite"/>
    </source>
</evidence>
<reference evidence="2 3" key="1">
    <citation type="journal article" date="2019" name="Commun. Biol.">
        <title>The bagworm genome reveals a unique fibroin gene that provides high tensile strength.</title>
        <authorList>
            <person name="Kono N."/>
            <person name="Nakamura H."/>
            <person name="Ohtoshi R."/>
            <person name="Tomita M."/>
            <person name="Numata K."/>
            <person name="Arakawa K."/>
        </authorList>
    </citation>
    <scope>NUCLEOTIDE SEQUENCE [LARGE SCALE GENOMIC DNA]</scope>
</reference>
<evidence type="ECO:0000313" key="3">
    <source>
        <dbReference type="Proteomes" id="UP000299102"/>
    </source>
</evidence>
<sequence>MFVRCGGSYRPRPLPPPGARSSSTELRRPAICIRYPPGDLRAARRPPAPARRSDLWAVSAVRVTRQTIWIC</sequence>
<name>A0A4C1VJM1_EUMVA</name>
<dbReference type="EMBL" id="BGZK01000340">
    <property type="protein sequence ID" value="GBP37905.1"/>
    <property type="molecule type" value="Genomic_DNA"/>
</dbReference>
<proteinExistence type="predicted"/>
<gene>
    <name evidence="2" type="ORF">EVAR_21441_1</name>
</gene>
<evidence type="ECO:0000313" key="2">
    <source>
        <dbReference type="EMBL" id="GBP37905.1"/>
    </source>
</evidence>